<dbReference type="InterPro" id="IPR013766">
    <property type="entry name" value="Thioredoxin_domain"/>
</dbReference>
<evidence type="ECO:0000313" key="7">
    <source>
        <dbReference type="Proteomes" id="UP001429601"/>
    </source>
</evidence>
<feature type="domain" description="Thioredoxin" evidence="5">
    <location>
        <begin position="66"/>
        <end position="229"/>
    </location>
</feature>
<feature type="signal peptide" evidence="4">
    <location>
        <begin position="1"/>
        <end position="26"/>
    </location>
</feature>
<proteinExistence type="predicted"/>
<dbReference type="EMBL" id="JAAQQR010000003">
    <property type="protein sequence ID" value="NID05022.1"/>
    <property type="molecule type" value="Genomic_DNA"/>
</dbReference>
<keyword evidence="2" id="KW-0676">Redox-active center</keyword>
<reference evidence="6 7" key="1">
    <citation type="journal article" date="2011" name="Curr. Microbiol.">
        <title>Luteibacter jiangsuensis sp. nov.: a methamidophos-degrading bacterium isolated from a methamidophos-manufacturing factory.</title>
        <authorList>
            <person name="Wang L."/>
            <person name="Wang G.L."/>
            <person name="Li S.P."/>
            <person name="Jiang J.D."/>
        </authorList>
    </citation>
    <scope>NUCLEOTIDE SEQUENCE [LARGE SCALE GENOMIC DNA]</scope>
    <source>
        <strain evidence="6 7">CGMCC 1.10133</strain>
    </source>
</reference>
<dbReference type="InterPro" id="IPR017937">
    <property type="entry name" value="Thioredoxin_CS"/>
</dbReference>
<dbReference type="Gene3D" id="3.40.30.10">
    <property type="entry name" value="Glutaredoxin"/>
    <property type="match status" value="1"/>
</dbReference>
<keyword evidence="1 4" id="KW-0732">Signal</keyword>
<dbReference type="PROSITE" id="PS51257">
    <property type="entry name" value="PROKAR_LIPOPROTEIN"/>
    <property type="match status" value="1"/>
</dbReference>
<name>A0ABX0Q5W8_9GAMM</name>
<dbReference type="InterPro" id="IPR023205">
    <property type="entry name" value="DsbA/DsbL"/>
</dbReference>
<dbReference type="InterPro" id="IPR050824">
    <property type="entry name" value="Thiol_disulfide_DsbA"/>
</dbReference>
<evidence type="ECO:0000313" key="6">
    <source>
        <dbReference type="EMBL" id="NID05022.1"/>
    </source>
</evidence>
<feature type="compositionally biased region" description="Basic and acidic residues" evidence="3">
    <location>
        <begin position="82"/>
        <end position="95"/>
    </location>
</feature>
<dbReference type="RefSeq" id="WP_167125173.1">
    <property type="nucleotide sequence ID" value="NZ_JAAQQR010000003.1"/>
</dbReference>
<evidence type="ECO:0000256" key="4">
    <source>
        <dbReference type="SAM" id="SignalP"/>
    </source>
</evidence>
<dbReference type="PROSITE" id="PS51352">
    <property type="entry name" value="THIOREDOXIN_2"/>
    <property type="match status" value="1"/>
</dbReference>
<dbReference type="Proteomes" id="UP001429601">
    <property type="component" value="Unassembled WGS sequence"/>
</dbReference>
<evidence type="ECO:0000256" key="2">
    <source>
        <dbReference type="ARBA" id="ARBA00023284"/>
    </source>
</evidence>
<dbReference type="Pfam" id="PF13462">
    <property type="entry name" value="Thioredoxin_4"/>
    <property type="match status" value="1"/>
</dbReference>
<evidence type="ECO:0000256" key="3">
    <source>
        <dbReference type="SAM" id="MobiDB-lite"/>
    </source>
</evidence>
<dbReference type="InterPro" id="IPR036249">
    <property type="entry name" value="Thioredoxin-like_sf"/>
</dbReference>
<dbReference type="PANTHER" id="PTHR35891:SF2">
    <property type="entry name" value="THIOL:DISULFIDE INTERCHANGE PROTEIN DSBA"/>
    <property type="match status" value="1"/>
</dbReference>
<dbReference type="SUPFAM" id="SSF52833">
    <property type="entry name" value="Thioredoxin-like"/>
    <property type="match status" value="1"/>
</dbReference>
<evidence type="ECO:0000256" key="1">
    <source>
        <dbReference type="ARBA" id="ARBA00022729"/>
    </source>
</evidence>
<keyword evidence="7" id="KW-1185">Reference proteome</keyword>
<dbReference type="CDD" id="cd03019">
    <property type="entry name" value="DsbA_DsbA"/>
    <property type="match status" value="1"/>
</dbReference>
<sequence length="299" mass="31354">MRMRLPLLCAALIGLAACSGGNSDTAANAPAAASTATTAPAAPAQPATTATAPAAASTAATAAPAATGTAAAPAVSAPTADADDKRPAPKPFVDDGKWVEGKHYFRIDPAQPTSTPGKIEVTEVFSYGCPACFQFHGIVDELAKSLPKGTVMTYTPASFRPDENWPLLQRAYLTAQAFGVDQKSHDAMFDAVFKSGELGIMDQKAGRPKPPAAWPTIDDVAKFYAKFGVKPDEFVATANSFTINTKMKRADELIRAYEVDSTPTIVVNGKYRLTPNSAGGYPQAVELTQWLITKEAAGK</sequence>
<protein>
    <submittedName>
        <fullName evidence="6">Thiol:disulfide interchange protein DsbA/DsbL</fullName>
    </submittedName>
</protein>
<comment type="caution">
    <text evidence="6">The sequence shown here is derived from an EMBL/GenBank/DDBJ whole genome shotgun (WGS) entry which is preliminary data.</text>
</comment>
<accession>A0ABX0Q5W8</accession>
<dbReference type="PROSITE" id="PS00194">
    <property type="entry name" value="THIOREDOXIN_1"/>
    <property type="match status" value="1"/>
</dbReference>
<dbReference type="PANTHER" id="PTHR35891">
    <property type="entry name" value="THIOL:DISULFIDE INTERCHANGE PROTEIN DSBA"/>
    <property type="match status" value="1"/>
</dbReference>
<feature type="region of interest" description="Disordered" evidence="3">
    <location>
        <begin position="74"/>
        <end position="95"/>
    </location>
</feature>
<organism evidence="6 7">
    <name type="scientific">Luteibacter jiangsuensis</name>
    <dbReference type="NCBI Taxonomy" id="637577"/>
    <lineage>
        <taxon>Bacteria</taxon>
        <taxon>Pseudomonadati</taxon>
        <taxon>Pseudomonadota</taxon>
        <taxon>Gammaproteobacteria</taxon>
        <taxon>Lysobacterales</taxon>
        <taxon>Rhodanobacteraceae</taxon>
        <taxon>Luteibacter</taxon>
    </lineage>
</organism>
<gene>
    <name evidence="6" type="ORF">HBF26_09005</name>
</gene>
<evidence type="ECO:0000259" key="5">
    <source>
        <dbReference type="PROSITE" id="PS51352"/>
    </source>
</evidence>
<dbReference type="InterPro" id="IPR012336">
    <property type="entry name" value="Thioredoxin-like_fold"/>
</dbReference>
<feature type="chain" id="PRO_5046246198" evidence="4">
    <location>
        <begin position="27"/>
        <end position="299"/>
    </location>
</feature>